<gene>
    <name evidence="1" type="ORF">B0J15DRAFT_472520</name>
</gene>
<evidence type="ECO:0000313" key="2">
    <source>
        <dbReference type="Proteomes" id="UP000736672"/>
    </source>
</evidence>
<sequence length="147" mass="16498">MKPYLLSKAECSGLLNGYLATPEGAFEPARKVHLDHICVPTCREALVNFRPKVEEACNTTKYAVAFHYGDMIFAQCEDCTLGQWMKQLQAPIRYHNEGASKFSKATSACGATGYEYVKPTTQYISQLTMYMETWLDNFIPPTPTPTP</sequence>
<accession>A0A9P9G6I4</accession>
<comment type="caution">
    <text evidence="1">The sequence shown here is derived from an EMBL/GenBank/DDBJ whole genome shotgun (WGS) entry which is preliminary data.</text>
</comment>
<keyword evidence="2" id="KW-1185">Reference proteome</keyword>
<proteinExistence type="predicted"/>
<dbReference type="OrthoDB" id="5985073at2759"/>
<dbReference type="EMBL" id="JAGTJS010000030">
    <property type="protein sequence ID" value="KAH7232117.1"/>
    <property type="molecule type" value="Genomic_DNA"/>
</dbReference>
<name>A0A9P9G6I4_FUSSL</name>
<dbReference type="Proteomes" id="UP000736672">
    <property type="component" value="Unassembled WGS sequence"/>
</dbReference>
<dbReference type="AlphaFoldDB" id="A0A9P9G6I4"/>
<protein>
    <submittedName>
        <fullName evidence="1">Uncharacterized protein</fullName>
    </submittedName>
</protein>
<reference evidence="1" key="1">
    <citation type="journal article" date="2021" name="Nat. Commun.">
        <title>Genetic determinants of endophytism in the Arabidopsis root mycobiome.</title>
        <authorList>
            <person name="Mesny F."/>
            <person name="Miyauchi S."/>
            <person name="Thiergart T."/>
            <person name="Pickel B."/>
            <person name="Atanasova L."/>
            <person name="Karlsson M."/>
            <person name="Huettel B."/>
            <person name="Barry K.W."/>
            <person name="Haridas S."/>
            <person name="Chen C."/>
            <person name="Bauer D."/>
            <person name="Andreopoulos W."/>
            <person name="Pangilinan J."/>
            <person name="LaButti K."/>
            <person name="Riley R."/>
            <person name="Lipzen A."/>
            <person name="Clum A."/>
            <person name="Drula E."/>
            <person name="Henrissat B."/>
            <person name="Kohler A."/>
            <person name="Grigoriev I.V."/>
            <person name="Martin F.M."/>
            <person name="Hacquard S."/>
        </authorList>
    </citation>
    <scope>NUCLEOTIDE SEQUENCE</scope>
    <source>
        <strain evidence="1">FSSC 5 MPI-SDFR-AT-0091</strain>
    </source>
</reference>
<evidence type="ECO:0000313" key="1">
    <source>
        <dbReference type="EMBL" id="KAH7232117.1"/>
    </source>
</evidence>
<organism evidence="1 2">
    <name type="scientific">Fusarium solani</name>
    <name type="common">Filamentous fungus</name>
    <dbReference type="NCBI Taxonomy" id="169388"/>
    <lineage>
        <taxon>Eukaryota</taxon>
        <taxon>Fungi</taxon>
        <taxon>Dikarya</taxon>
        <taxon>Ascomycota</taxon>
        <taxon>Pezizomycotina</taxon>
        <taxon>Sordariomycetes</taxon>
        <taxon>Hypocreomycetidae</taxon>
        <taxon>Hypocreales</taxon>
        <taxon>Nectriaceae</taxon>
        <taxon>Fusarium</taxon>
        <taxon>Fusarium solani species complex</taxon>
    </lineage>
</organism>